<dbReference type="STRING" id="522306.CAP2UW1_2072"/>
<name>C7RN01_ACCRE</name>
<dbReference type="EMBL" id="CP001715">
    <property type="protein sequence ID" value="ACV35368.1"/>
    <property type="molecule type" value="Genomic_DNA"/>
</dbReference>
<accession>C7RN01</accession>
<dbReference type="KEGG" id="app:CAP2UW1_2072"/>
<evidence type="ECO:0000313" key="1">
    <source>
        <dbReference type="EMBL" id="ACV35368.1"/>
    </source>
</evidence>
<sequence length="140" mass="15610">MHRCQLGRCTTHDLYRCQLAARAVALIYNWWSLFVRLAHPDARREAITSRPWLMTSVGRKTEHVGQITVTLTGLHARFAPARAALVRVSALLQGWVAETAVQLTQPSVWHRICDYLKRILAGIGATPTPQLLGDYPNGVG</sequence>
<gene>
    <name evidence="1" type="ordered locus">CAP2UW1_2072</name>
</gene>
<protein>
    <recommendedName>
        <fullName evidence="2">Transposase</fullName>
    </recommendedName>
</protein>
<dbReference type="eggNOG" id="COG3385">
    <property type="taxonomic scope" value="Bacteria"/>
</dbReference>
<organism evidence="1">
    <name type="scientific">Accumulibacter regalis</name>
    <dbReference type="NCBI Taxonomy" id="522306"/>
    <lineage>
        <taxon>Bacteria</taxon>
        <taxon>Pseudomonadati</taxon>
        <taxon>Pseudomonadota</taxon>
        <taxon>Betaproteobacteria</taxon>
        <taxon>Candidatus Accumulibacter</taxon>
    </lineage>
</organism>
<reference evidence="1" key="1">
    <citation type="submission" date="2009-08" db="EMBL/GenBank/DDBJ databases">
        <authorList>
            <consortium name="US DOE Joint Genome Institute"/>
            <person name="Lucas S."/>
            <person name="Copeland A."/>
            <person name="Lapidus A."/>
            <person name="Glavina del Rio T."/>
            <person name="Dalin E."/>
            <person name="Tice H."/>
            <person name="Bruce D."/>
            <person name="Barry K."/>
            <person name="Pitluck S."/>
            <person name="Lowry S."/>
            <person name="Larimer F."/>
            <person name="Land M."/>
            <person name="Hauser L."/>
            <person name="Kyrpides N."/>
            <person name="Ivanova N."/>
            <person name="McMahon K.D."/>
            <person name="Hugenholtz P."/>
        </authorList>
    </citation>
    <scope>NUCLEOTIDE SEQUENCE</scope>
    <source>
        <strain evidence="1">UW-1</strain>
    </source>
</reference>
<dbReference type="OrthoDB" id="8546611at2"/>
<reference evidence="1" key="2">
    <citation type="submission" date="2009-09" db="EMBL/GenBank/DDBJ databases">
        <title>Complete sequence of chromosome of Candidatus Accumulibacter phosphatis clade IIA str. UW-1.</title>
        <authorList>
            <consortium name="US DOE Joint Genome Institute"/>
            <person name="Martin H.G."/>
            <person name="Ivanova N."/>
            <person name="Kunin V."/>
            <person name="Warnecke F."/>
            <person name="Barry K."/>
            <person name="He S."/>
            <person name="Salamov A."/>
            <person name="Szeto E."/>
            <person name="Dalin E."/>
            <person name="Pangilinan J.L."/>
            <person name="Lapidus A."/>
            <person name="Lowry S."/>
            <person name="Kyrpides N.C."/>
            <person name="McMahon K.D."/>
            <person name="Hugenholtz P."/>
        </authorList>
    </citation>
    <scope>NUCLEOTIDE SEQUENCE [LARGE SCALE GENOMIC DNA]</scope>
    <source>
        <strain evidence="1">UW-1</strain>
    </source>
</reference>
<evidence type="ECO:0008006" key="2">
    <source>
        <dbReference type="Google" id="ProtNLM"/>
    </source>
</evidence>
<proteinExistence type="predicted"/>
<dbReference type="AlphaFoldDB" id="C7RN01"/>
<dbReference type="HOGENOM" id="CLU_1830708_0_0_4"/>